<sequence length="99" mass="10951">MTEPCPNCETDLLVGGGQGPYYRWQCHGCGEQFGAVDTEPIAYDDVDEWYESASPDGVRLHTERGCIPVDRPVVTHTPEEAEDSRHGRCITCGHEVVES</sequence>
<dbReference type="RefSeq" id="WP_256411032.1">
    <property type="nucleotide sequence ID" value="NZ_JANHDM010000003.1"/>
</dbReference>
<evidence type="ECO:0000313" key="1">
    <source>
        <dbReference type="EMBL" id="MFC5278625.1"/>
    </source>
</evidence>
<name>A0ABD5R0Z0_9EURY</name>
<gene>
    <name evidence="1" type="ORF">ACFPM1_07635</name>
</gene>
<comment type="caution">
    <text evidence="1">The sequence shown here is derived from an EMBL/GenBank/DDBJ whole genome shotgun (WGS) entry which is preliminary data.</text>
</comment>
<protein>
    <recommendedName>
        <fullName evidence="3">Small CPxCG-related zinc finger protein</fullName>
    </recommendedName>
</protein>
<organism evidence="1 2">
    <name type="scientific">Halorubrum rubrum</name>
    <dbReference type="NCBI Taxonomy" id="1126240"/>
    <lineage>
        <taxon>Archaea</taxon>
        <taxon>Methanobacteriati</taxon>
        <taxon>Methanobacteriota</taxon>
        <taxon>Stenosarchaea group</taxon>
        <taxon>Halobacteria</taxon>
        <taxon>Halobacteriales</taxon>
        <taxon>Haloferacaceae</taxon>
        <taxon>Halorubrum</taxon>
    </lineage>
</organism>
<accession>A0ABD5R0Z0</accession>
<dbReference type="AlphaFoldDB" id="A0ABD5R0Z0"/>
<dbReference type="EMBL" id="JBHSKY010000007">
    <property type="protein sequence ID" value="MFC5278625.1"/>
    <property type="molecule type" value="Genomic_DNA"/>
</dbReference>
<proteinExistence type="predicted"/>
<evidence type="ECO:0000313" key="2">
    <source>
        <dbReference type="Proteomes" id="UP001596118"/>
    </source>
</evidence>
<keyword evidence="2" id="KW-1185">Reference proteome</keyword>
<dbReference type="Proteomes" id="UP001596118">
    <property type="component" value="Unassembled WGS sequence"/>
</dbReference>
<reference evidence="1 2" key="1">
    <citation type="journal article" date="2019" name="Int. J. Syst. Evol. Microbiol.">
        <title>The Global Catalogue of Microorganisms (GCM) 10K type strain sequencing project: providing services to taxonomists for standard genome sequencing and annotation.</title>
        <authorList>
            <consortium name="The Broad Institute Genomics Platform"/>
            <consortium name="The Broad Institute Genome Sequencing Center for Infectious Disease"/>
            <person name="Wu L."/>
            <person name="Ma J."/>
        </authorList>
    </citation>
    <scope>NUCLEOTIDE SEQUENCE [LARGE SCALE GENOMIC DNA]</scope>
    <source>
        <strain evidence="1 2">CGMCC 1.12124</strain>
    </source>
</reference>
<evidence type="ECO:0008006" key="3">
    <source>
        <dbReference type="Google" id="ProtNLM"/>
    </source>
</evidence>